<dbReference type="AlphaFoldDB" id="A0A0F9VPN7"/>
<dbReference type="EMBL" id="LAZR01000033">
    <property type="protein sequence ID" value="KKO01873.1"/>
    <property type="molecule type" value="Genomic_DNA"/>
</dbReference>
<sequence>MEASHSRAAAQIKPRTTSIRWSETDVAKLIELWSTDLSNAEIAKILKREESAVAVKASRINLPRRKQMKSANSKARVRPCLRCTTPFYSAGPGNRFCDPCKDSSDWKNGNDHFSTAGGY</sequence>
<evidence type="ECO:0000313" key="1">
    <source>
        <dbReference type="EMBL" id="KKO01873.1"/>
    </source>
</evidence>
<gene>
    <name evidence="1" type="ORF">LCGC14_0112280</name>
</gene>
<reference evidence="1" key="1">
    <citation type="journal article" date="2015" name="Nature">
        <title>Complex archaea that bridge the gap between prokaryotes and eukaryotes.</title>
        <authorList>
            <person name="Spang A."/>
            <person name="Saw J.H."/>
            <person name="Jorgensen S.L."/>
            <person name="Zaremba-Niedzwiedzka K."/>
            <person name="Martijn J."/>
            <person name="Lind A.E."/>
            <person name="van Eijk R."/>
            <person name="Schleper C."/>
            <person name="Guy L."/>
            <person name="Ettema T.J."/>
        </authorList>
    </citation>
    <scope>NUCLEOTIDE SEQUENCE</scope>
</reference>
<dbReference type="InterPro" id="IPR011681">
    <property type="entry name" value="GcrA"/>
</dbReference>
<organism evidence="1">
    <name type="scientific">marine sediment metagenome</name>
    <dbReference type="NCBI Taxonomy" id="412755"/>
    <lineage>
        <taxon>unclassified sequences</taxon>
        <taxon>metagenomes</taxon>
        <taxon>ecological metagenomes</taxon>
    </lineage>
</organism>
<protein>
    <recommendedName>
        <fullName evidence="2">Global cell cycle regulator GcrA-like protein</fullName>
    </recommendedName>
</protein>
<accession>A0A0F9VPN7</accession>
<dbReference type="Gene3D" id="1.10.10.60">
    <property type="entry name" value="Homeodomain-like"/>
    <property type="match status" value="1"/>
</dbReference>
<comment type="caution">
    <text evidence="1">The sequence shown here is derived from an EMBL/GenBank/DDBJ whole genome shotgun (WGS) entry which is preliminary data.</text>
</comment>
<evidence type="ECO:0008006" key="2">
    <source>
        <dbReference type="Google" id="ProtNLM"/>
    </source>
</evidence>
<dbReference type="Pfam" id="PF07750">
    <property type="entry name" value="GcrA"/>
    <property type="match status" value="1"/>
</dbReference>
<proteinExistence type="predicted"/>
<name>A0A0F9VPN7_9ZZZZ</name>